<evidence type="ECO:0000313" key="3">
    <source>
        <dbReference type="WBParaSite" id="SBAD_0000793001-mRNA-1"/>
    </source>
</evidence>
<dbReference type="Proteomes" id="UP000270296">
    <property type="component" value="Unassembled WGS sequence"/>
</dbReference>
<protein>
    <submittedName>
        <fullName evidence="1 3">Uncharacterized protein</fullName>
    </submittedName>
</protein>
<proteinExistence type="predicted"/>
<name>A0A183IVJ2_9BILA</name>
<gene>
    <name evidence="1" type="ORF">SBAD_LOCUS7639</name>
</gene>
<reference evidence="1 2" key="2">
    <citation type="submission" date="2018-11" db="EMBL/GenBank/DDBJ databases">
        <authorList>
            <consortium name="Pathogen Informatics"/>
        </authorList>
    </citation>
    <scope>NUCLEOTIDE SEQUENCE [LARGE SCALE GENOMIC DNA]</scope>
</reference>
<accession>A0A183IVJ2</accession>
<reference evidence="3" key="1">
    <citation type="submission" date="2016-06" db="UniProtKB">
        <authorList>
            <consortium name="WormBaseParasite"/>
        </authorList>
    </citation>
    <scope>IDENTIFICATION</scope>
</reference>
<organism evidence="3">
    <name type="scientific">Soboliphyme baturini</name>
    <dbReference type="NCBI Taxonomy" id="241478"/>
    <lineage>
        <taxon>Eukaryota</taxon>
        <taxon>Metazoa</taxon>
        <taxon>Ecdysozoa</taxon>
        <taxon>Nematoda</taxon>
        <taxon>Enoplea</taxon>
        <taxon>Dorylaimia</taxon>
        <taxon>Dioctophymatida</taxon>
        <taxon>Dioctophymatoidea</taxon>
        <taxon>Soboliphymatidae</taxon>
        <taxon>Soboliphyme</taxon>
    </lineage>
</organism>
<dbReference type="EMBL" id="UZAM01010801">
    <property type="protein sequence ID" value="VDP13794.1"/>
    <property type="molecule type" value="Genomic_DNA"/>
</dbReference>
<keyword evidence="2" id="KW-1185">Reference proteome</keyword>
<sequence>MWNRGARSFVSGCIEIRCIRACVCNIQISVSVSFKPTSVDYGFFRATQKCHCRYAGCVGDGRECDSTGAAKISVQGEGQRAGCWTFALGADEAAEQPSVTDHARRDEEKASRGRSEVYVLEKCPTEPEIEYRLRLVSPVHSELSVSPVQTLPKYQKTSDSLERSYSLEKVCSDFGIETPREHSLSRGRSETPVSRKLIILEVSRIMCLSKPVEPKYASSRFSELAAD</sequence>
<dbReference type="WBParaSite" id="SBAD_0000793001-mRNA-1">
    <property type="protein sequence ID" value="SBAD_0000793001-mRNA-1"/>
    <property type="gene ID" value="SBAD_0000793001"/>
</dbReference>
<dbReference type="AlphaFoldDB" id="A0A183IVJ2"/>
<evidence type="ECO:0000313" key="2">
    <source>
        <dbReference type="Proteomes" id="UP000270296"/>
    </source>
</evidence>
<evidence type="ECO:0000313" key="1">
    <source>
        <dbReference type="EMBL" id="VDP13794.1"/>
    </source>
</evidence>